<protein>
    <recommendedName>
        <fullName evidence="3">diguanylate cyclase</fullName>
        <ecNumber evidence="3">2.7.7.65</ecNumber>
    </recommendedName>
</protein>
<dbReference type="Pfam" id="PF00990">
    <property type="entry name" value="GGDEF"/>
    <property type="match status" value="1"/>
</dbReference>
<dbReference type="GO" id="GO:0052621">
    <property type="term" value="F:diguanylate cyclase activity"/>
    <property type="evidence" value="ECO:0007669"/>
    <property type="project" value="UniProtKB-EC"/>
</dbReference>
<dbReference type="PANTHER" id="PTHR45138:SF9">
    <property type="entry name" value="DIGUANYLATE CYCLASE DGCM-RELATED"/>
    <property type="match status" value="1"/>
</dbReference>
<evidence type="ECO:0000259" key="6">
    <source>
        <dbReference type="PROSITE" id="PS50887"/>
    </source>
</evidence>
<dbReference type="GO" id="GO:1902201">
    <property type="term" value="P:negative regulation of bacterial-type flagellum-dependent cell motility"/>
    <property type="evidence" value="ECO:0007669"/>
    <property type="project" value="TreeGrafter"/>
</dbReference>
<dbReference type="KEGG" id="plal:FXN65_24870"/>
<dbReference type="InterPro" id="IPR000160">
    <property type="entry name" value="GGDEF_dom"/>
</dbReference>
<feature type="transmembrane region" description="Helical" evidence="5">
    <location>
        <begin position="50"/>
        <end position="70"/>
    </location>
</feature>
<gene>
    <name evidence="7" type="ORF">FXN65_24870</name>
</gene>
<dbReference type="InterPro" id="IPR043128">
    <property type="entry name" value="Rev_trsase/Diguanyl_cyclase"/>
</dbReference>
<dbReference type="PANTHER" id="PTHR45138">
    <property type="entry name" value="REGULATORY COMPONENTS OF SENSORY TRANSDUCTION SYSTEM"/>
    <property type="match status" value="1"/>
</dbReference>
<keyword evidence="5" id="KW-0812">Transmembrane</keyword>
<proteinExistence type="predicted"/>
<dbReference type="InterPro" id="IPR050469">
    <property type="entry name" value="Diguanylate_Cyclase"/>
</dbReference>
<dbReference type="SMART" id="SM00267">
    <property type="entry name" value="GGDEF"/>
    <property type="match status" value="1"/>
</dbReference>
<evidence type="ECO:0000256" key="3">
    <source>
        <dbReference type="ARBA" id="ARBA00012528"/>
    </source>
</evidence>
<dbReference type="Gene3D" id="3.30.70.270">
    <property type="match status" value="1"/>
</dbReference>
<comment type="catalytic activity">
    <reaction evidence="4">
        <text>2 GTP = 3',3'-c-di-GMP + 2 diphosphate</text>
        <dbReference type="Rhea" id="RHEA:24898"/>
        <dbReference type="ChEBI" id="CHEBI:33019"/>
        <dbReference type="ChEBI" id="CHEBI:37565"/>
        <dbReference type="ChEBI" id="CHEBI:58805"/>
        <dbReference type="EC" id="2.7.7.65"/>
    </reaction>
</comment>
<organism evidence="7 8">
    <name type="scientific">Metapseudomonas lalkuanensis</name>
    <dbReference type="NCBI Taxonomy" id="2604832"/>
    <lineage>
        <taxon>Bacteria</taxon>
        <taxon>Pseudomonadati</taxon>
        <taxon>Pseudomonadota</taxon>
        <taxon>Gammaproteobacteria</taxon>
        <taxon>Pseudomonadales</taxon>
        <taxon>Pseudomonadaceae</taxon>
        <taxon>Metapseudomonas</taxon>
    </lineage>
</organism>
<dbReference type="EC" id="2.7.7.65" evidence="3"/>
<evidence type="ECO:0000313" key="8">
    <source>
        <dbReference type="Proteomes" id="UP000327179"/>
    </source>
</evidence>
<dbReference type="PROSITE" id="PS50887">
    <property type="entry name" value="GGDEF"/>
    <property type="match status" value="1"/>
</dbReference>
<evidence type="ECO:0000256" key="4">
    <source>
        <dbReference type="ARBA" id="ARBA00034247"/>
    </source>
</evidence>
<keyword evidence="8" id="KW-1185">Reference proteome</keyword>
<feature type="transmembrane region" description="Helical" evidence="5">
    <location>
        <begin position="142"/>
        <end position="160"/>
    </location>
</feature>
<keyword evidence="5" id="KW-0472">Membrane</keyword>
<feature type="transmembrane region" description="Helical" evidence="5">
    <location>
        <begin position="90"/>
        <end position="109"/>
    </location>
</feature>
<feature type="domain" description="GGDEF" evidence="6">
    <location>
        <begin position="240"/>
        <end position="375"/>
    </location>
</feature>
<evidence type="ECO:0000256" key="1">
    <source>
        <dbReference type="ARBA" id="ARBA00001946"/>
    </source>
</evidence>
<dbReference type="EMBL" id="CP043311">
    <property type="protein sequence ID" value="QEY65131.1"/>
    <property type="molecule type" value="Genomic_DNA"/>
</dbReference>
<dbReference type="SUPFAM" id="SSF55073">
    <property type="entry name" value="Nucleotide cyclase"/>
    <property type="match status" value="1"/>
</dbReference>
<name>A0A5J6QUX4_9GAMM</name>
<dbReference type="Proteomes" id="UP000327179">
    <property type="component" value="Chromosome"/>
</dbReference>
<comment type="cofactor">
    <cofactor evidence="1">
        <name>Mg(2+)</name>
        <dbReference type="ChEBI" id="CHEBI:18420"/>
    </cofactor>
</comment>
<feature type="transmembrane region" description="Helical" evidence="5">
    <location>
        <begin position="166"/>
        <end position="182"/>
    </location>
</feature>
<evidence type="ECO:0000256" key="5">
    <source>
        <dbReference type="SAM" id="Phobius"/>
    </source>
</evidence>
<dbReference type="NCBIfam" id="TIGR00254">
    <property type="entry name" value="GGDEF"/>
    <property type="match status" value="1"/>
</dbReference>
<sequence length="388" mass="43500">MTDADLPHSPERFSLWREVQDTRSRTRLGGVYYLLAWLLCWQFSAAPLQHLAVGSIGSAFFALLLAARLLHRPPEAGSETELQRWLDRHWGVILVSSVGWGLAHGWVLLAPDFQPSRLIATLATVAFSTAMTFNFSMRRRRAIIAILMLYLPGLLVLAVSPEGTRAELITLAFYFSYLLLALNRSHREYTNMLALELQLLEQRQRLDILSRTDGLTQLGNRYQFNNLFPAMCASAQRHGSELSLLLMDIDFFKRINDEHGHSVGDACLRAFGERMREFFRRDSDALLRLGGEEFGVLMPDTSMEQARQLAELFREDLANRGFELGGQHLPVTASLGLGRLDERDGGSAEAFFKRVDDALYRAKALGRDRLEMAGEEPGPASISPGGSS</sequence>
<dbReference type="RefSeq" id="WP_151137419.1">
    <property type="nucleotide sequence ID" value="NZ_CP043311.1"/>
</dbReference>
<accession>A0A5J6QUX4</accession>
<dbReference type="GO" id="GO:0043709">
    <property type="term" value="P:cell adhesion involved in single-species biofilm formation"/>
    <property type="evidence" value="ECO:0007669"/>
    <property type="project" value="TreeGrafter"/>
</dbReference>
<dbReference type="FunFam" id="3.30.70.270:FF:000001">
    <property type="entry name" value="Diguanylate cyclase domain protein"/>
    <property type="match status" value="1"/>
</dbReference>
<dbReference type="AlphaFoldDB" id="A0A5J6QUX4"/>
<comment type="subcellular location">
    <subcellularLocation>
        <location evidence="2">Cell inner membrane</location>
    </subcellularLocation>
</comment>
<dbReference type="InterPro" id="IPR029787">
    <property type="entry name" value="Nucleotide_cyclase"/>
</dbReference>
<dbReference type="CDD" id="cd01949">
    <property type="entry name" value="GGDEF"/>
    <property type="match status" value="1"/>
</dbReference>
<reference evidence="7 8" key="1">
    <citation type="submission" date="2019-08" db="EMBL/GenBank/DDBJ databases">
        <title>Whole-genome Sequencing of e-waste polymer degrading bacterium Pseudomonas sp. strain PE08.</title>
        <authorList>
            <person name="Kirdat K."/>
            <person name="Debbarma P."/>
            <person name="Narawade N."/>
            <person name="Suyal D."/>
            <person name="Thorat V."/>
            <person name="Shouche Y."/>
            <person name="Goel R."/>
            <person name="Yadav A."/>
        </authorList>
    </citation>
    <scope>NUCLEOTIDE SEQUENCE [LARGE SCALE GENOMIC DNA]</scope>
    <source>
        <strain evidence="7 8">PE08</strain>
    </source>
</reference>
<feature type="transmembrane region" description="Helical" evidence="5">
    <location>
        <begin position="115"/>
        <end position="135"/>
    </location>
</feature>
<keyword evidence="5" id="KW-1133">Transmembrane helix</keyword>
<evidence type="ECO:0000313" key="7">
    <source>
        <dbReference type="EMBL" id="QEY65131.1"/>
    </source>
</evidence>
<evidence type="ECO:0000256" key="2">
    <source>
        <dbReference type="ARBA" id="ARBA00004533"/>
    </source>
</evidence>
<dbReference type="GO" id="GO:0005886">
    <property type="term" value="C:plasma membrane"/>
    <property type="evidence" value="ECO:0007669"/>
    <property type="project" value="UniProtKB-SubCell"/>
</dbReference>